<feature type="signal peptide" evidence="2">
    <location>
        <begin position="1"/>
        <end position="25"/>
    </location>
</feature>
<keyword evidence="2" id="KW-0732">Signal</keyword>
<name>A0ABW1ZDM1_9BACT</name>
<reference evidence="4" key="1">
    <citation type="journal article" date="2019" name="Int. J. Syst. Evol. Microbiol.">
        <title>The Global Catalogue of Microorganisms (GCM) 10K type strain sequencing project: providing services to taxonomists for standard genome sequencing and annotation.</title>
        <authorList>
            <consortium name="The Broad Institute Genomics Platform"/>
            <consortium name="The Broad Institute Genome Sequencing Center for Infectious Disease"/>
            <person name="Wu L."/>
            <person name="Ma J."/>
        </authorList>
    </citation>
    <scope>NUCLEOTIDE SEQUENCE [LARGE SCALE GENOMIC DNA]</scope>
    <source>
        <strain evidence="4">CGMCC 1.16026</strain>
    </source>
</reference>
<evidence type="ECO:0000313" key="4">
    <source>
        <dbReference type="Proteomes" id="UP001596391"/>
    </source>
</evidence>
<sequence>MTPISTLRRLVLPTLFIAASCTAMAQAGVPGTGGAGQGRSMGRLSLGGSSGDPHTPHRTIVGQVIGADGKPVLDAQVYLKNLRDNSVRILAVDDEGKYNFSPLPLTLDFELWAQEGNKRTIIKPVSSFSPTEFLSISLRFPEKPIYVDPVVKKPAATTAKQ</sequence>
<feature type="region of interest" description="Disordered" evidence="1">
    <location>
        <begin position="31"/>
        <end position="56"/>
    </location>
</feature>
<dbReference type="EMBL" id="JBHSWI010000001">
    <property type="protein sequence ID" value="MFC6646283.1"/>
    <property type="molecule type" value="Genomic_DNA"/>
</dbReference>
<evidence type="ECO:0000256" key="2">
    <source>
        <dbReference type="SAM" id="SignalP"/>
    </source>
</evidence>
<proteinExistence type="predicted"/>
<evidence type="ECO:0000313" key="3">
    <source>
        <dbReference type="EMBL" id="MFC6646283.1"/>
    </source>
</evidence>
<dbReference type="RefSeq" id="WP_263369970.1">
    <property type="nucleotide sequence ID" value="NZ_JAGSYD010000001.1"/>
</dbReference>
<dbReference type="Proteomes" id="UP001596391">
    <property type="component" value="Unassembled WGS sequence"/>
</dbReference>
<comment type="caution">
    <text evidence="3">The sequence shown here is derived from an EMBL/GenBank/DDBJ whole genome shotgun (WGS) entry which is preliminary data.</text>
</comment>
<dbReference type="InterPro" id="IPR008969">
    <property type="entry name" value="CarboxyPept-like_regulatory"/>
</dbReference>
<feature type="chain" id="PRO_5046950784" evidence="2">
    <location>
        <begin position="26"/>
        <end position="161"/>
    </location>
</feature>
<accession>A0ABW1ZDM1</accession>
<protein>
    <submittedName>
        <fullName evidence="3">Carboxypeptidase-like regulatory domain-containing protein</fullName>
    </submittedName>
</protein>
<gene>
    <name evidence="3" type="ORF">ACFQBQ_11945</name>
</gene>
<dbReference type="SUPFAM" id="SSF49464">
    <property type="entry name" value="Carboxypeptidase regulatory domain-like"/>
    <property type="match status" value="1"/>
</dbReference>
<evidence type="ECO:0000256" key="1">
    <source>
        <dbReference type="SAM" id="MobiDB-lite"/>
    </source>
</evidence>
<organism evidence="3 4">
    <name type="scientific">Granulicella cerasi</name>
    <dbReference type="NCBI Taxonomy" id="741063"/>
    <lineage>
        <taxon>Bacteria</taxon>
        <taxon>Pseudomonadati</taxon>
        <taxon>Acidobacteriota</taxon>
        <taxon>Terriglobia</taxon>
        <taxon>Terriglobales</taxon>
        <taxon>Acidobacteriaceae</taxon>
        <taxon>Granulicella</taxon>
    </lineage>
</organism>
<keyword evidence="4" id="KW-1185">Reference proteome</keyword>